<name>A0A151ZC37_TIELA</name>
<dbReference type="Pfam" id="PF03099">
    <property type="entry name" value="BPL_LplA_LipB"/>
    <property type="match status" value="1"/>
</dbReference>
<dbReference type="Proteomes" id="UP000076078">
    <property type="component" value="Unassembled WGS sequence"/>
</dbReference>
<evidence type="ECO:0000256" key="1">
    <source>
        <dbReference type="ARBA" id="ARBA00009934"/>
    </source>
</evidence>
<evidence type="ECO:0000259" key="4">
    <source>
        <dbReference type="PROSITE" id="PS51733"/>
    </source>
</evidence>
<organism evidence="5 6">
    <name type="scientific">Tieghemostelium lacteum</name>
    <name type="common">Slime mold</name>
    <name type="synonym">Dictyostelium lacteum</name>
    <dbReference type="NCBI Taxonomy" id="361077"/>
    <lineage>
        <taxon>Eukaryota</taxon>
        <taxon>Amoebozoa</taxon>
        <taxon>Evosea</taxon>
        <taxon>Eumycetozoa</taxon>
        <taxon>Dictyostelia</taxon>
        <taxon>Dictyosteliales</taxon>
        <taxon>Raperosteliaceae</taxon>
        <taxon>Tieghemostelium</taxon>
    </lineage>
</organism>
<evidence type="ECO:0000256" key="3">
    <source>
        <dbReference type="SAM" id="MobiDB-lite"/>
    </source>
</evidence>
<keyword evidence="2 5" id="KW-0436">Ligase</keyword>
<dbReference type="PROSITE" id="PS51733">
    <property type="entry name" value="BPL_LPL_CATALYTIC"/>
    <property type="match status" value="1"/>
</dbReference>
<feature type="compositionally biased region" description="Low complexity" evidence="3">
    <location>
        <begin position="88"/>
        <end position="102"/>
    </location>
</feature>
<proteinExistence type="inferred from homology"/>
<gene>
    <name evidence="5" type="ORF">DLAC_07275</name>
</gene>
<accession>A0A151ZC37</accession>
<feature type="region of interest" description="Disordered" evidence="3">
    <location>
        <begin position="83"/>
        <end position="102"/>
    </location>
</feature>
<dbReference type="FunCoup" id="A0A151ZC37">
    <property type="interactions" value="138"/>
</dbReference>
<dbReference type="NCBIfam" id="TIGR00121">
    <property type="entry name" value="birA_ligase"/>
    <property type="match status" value="1"/>
</dbReference>
<feature type="domain" description="BPL/LPL catalytic" evidence="4">
    <location>
        <begin position="108"/>
        <end position="299"/>
    </location>
</feature>
<dbReference type="OrthoDB" id="16525at2759"/>
<dbReference type="GO" id="GO:0004077">
    <property type="term" value="F:biotin--[biotin carboxyl-carrier protein] ligase activity"/>
    <property type="evidence" value="ECO:0007669"/>
    <property type="project" value="InterPro"/>
</dbReference>
<protein>
    <submittedName>
        <fullName evidence="5">Biotin--[acetyl-CoA-carboxylase] ligase 3</fullName>
    </submittedName>
</protein>
<dbReference type="InterPro" id="IPR004408">
    <property type="entry name" value="Biotin_CoA_COase_ligase"/>
</dbReference>
<evidence type="ECO:0000256" key="2">
    <source>
        <dbReference type="ARBA" id="ARBA00022598"/>
    </source>
</evidence>
<dbReference type="AlphaFoldDB" id="A0A151ZC37"/>
<reference evidence="5 6" key="1">
    <citation type="submission" date="2015-12" db="EMBL/GenBank/DDBJ databases">
        <title>Dictyostelia acquired genes for synthesis and detection of signals that induce cell-type specialization by lateral gene transfer from prokaryotes.</title>
        <authorList>
            <person name="Gloeckner G."/>
            <person name="Schaap P."/>
        </authorList>
    </citation>
    <scope>NUCLEOTIDE SEQUENCE [LARGE SCALE GENOMIC DNA]</scope>
    <source>
        <strain evidence="5 6">TK</strain>
    </source>
</reference>
<dbReference type="InParanoid" id="A0A151ZC37"/>
<dbReference type="EMBL" id="LODT01000034">
    <property type="protein sequence ID" value="KYQ91517.1"/>
    <property type="molecule type" value="Genomic_DNA"/>
</dbReference>
<dbReference type="InterPro" id="IPR004143">
    <property type="entry name" value="BPL_LPL_catalytic"/>
</dbReference>
<dbReference type="STRING" id="361077.A0A151ZC37"/>
<keyword evidence="6" id="KW-1185">Reference proteome</keyword>
<dbReference type="PANTHER" id="PTHR12835">
    <property type="entry name" value="BIOTIN PROTEIN LIGASE"/>
    <property type="match status" value="1"/>
</dbReference>
<dbReference type="InterPro" id="IPR045864">
    <property type="entry name" value="aa-tRNA-synth_II/BPL/LPL"/>
</dbReference>
<dbReference type="GO" id="GO:0005737">
    <property type="term" value="C:cytoplasm"/>
    <property type="evidence" value="ECO:0007669"/>
    <property type="project" value="TreeGrafter"/>
</dbReference>
<comment type="caution">
    <text evidence="5">The sequence shown here is derived from an EMBL/GenBank/DDBJ whole genome shotgun (WGS) entry which is preliminary data.</text>
</comment>
<dbReference type="SUPFAM" id="SSF55681">
    <property type="entry name" value="Class II aaRS and biotin synthetases"/>
    <property type="match status" value="1"/>
</dbReference>
<comment type="similarity">
    <text evidence="1">Belongs to the biotin--protein ligase family.</text>
</comment>
<dbReference type="CDD" id="cd16442">
    <property type="entry name" value="BPL"/>
    <property type="match status" value="1"/>
</dbReference>
<dbReference type="PANTHER" id="PTHR12835:SF5">
    <property type="entry name" value="BIOTIN--PROTEIN LIGASE"/>
    <property type="match status" value="1"/>
</dbReference>
<sequence>MKRYLSDYIDSNVVGLYNNSQLSKDINQYNNLKLKYTFKEYPTQLSPRIYTSFNELDQDSNNSLDEDILKIIISPEHLHRSIEESNDKNNNNNNNNNDTTTTTSFNIEKYFQSLKTQLFGRDLMYSVKLTSTQSLMMKYLEFTEQQGLVITCDQQSGGRGRGQNKWESPIGCLLFSYKCKLTQGTLLPFLQYIAGIAMIRALKDLPQTKQLPEGTIQLKWPNDIYTKDGIKIGGILCQSNYFNSTFDVVIGIGINVANDEPTLSLNQLLRKHNIQSYITRDDLLSNYFNHFEKIYIQFLQHGFKPFHSEYLSNWIHQNQVVLIKETNQYVKVVGLTDEGYLKAIECSSDGKVFDETKVHSLYPDGTSFDFKNSLILPKK</sequence>
<evidence type="ECO:0000313" key="6">
    <source>
        <dbReference type="Proteomes" id="UP000076078"/>
    </source>
</evidence>
<dbReference type="OMA" id="ARECNAN"/>
<evidence type="ECO:0000313" key="5">
    <source>
        <dbReference type="EMBL" id="KYQ91517.1"/>
    </source>
</evidence>
<dbReference type="Gene3D" id="3.30.930.10">
    <property type="entry name" value="Bira Bifunctional Protein, Domain 2"/>
    <property type="match status" value="1"/>
</dbReference>